<dbReference type="InterPro" id="IPR018060">
    <property type="entry name" value="HTH_AraC"/>
</dbReference>
<sequence length="308" mass="35199">MEKEPEQTPYIFQSISELNAALGLPKPRHPLIDLVNYKDITADTTALSKALVLNFYKVSFKRNLKGKVKYGQGYYDFDEGGLSFVSPNQLISAGAEDQDYEGFTLLFHPDFIRNYPLGSSIKRYGFFSYAVAEALYLSEKEKGIIISVFENIQQELSTSIDHFSQDVLVSQVELLLNYSNRFYNRQFITRKAVHSDLLLEMEKIMAAYFDNGEALMKGPPTVPQIAERLSVSPRYLSDMLRQLTGRNTQQHIQDMIIEKAKEILSTTNLSIAEIAYGLGFEHPQSFNRIFKRKTQVSPVTFRQSFKNP</sequence>
<keyword evidence="6" id="KW-1185">Reference proteome</keyword>
<dbReference type="GO" id="GO:0043565">
    <property type="term" value="F:sequence-specific DNA binding"/>
    <property type="evidence" value="ECO:0007669"/>
    <property type="project" value="InterPro"/>
</dbReference>
<dbReference type="PROSITE" id="PS01124">
    <property type="entry name" value="HTH_ARAC_FAMILY_2"/>
    <property type="match status" value="1"/>
</dbReference>
<reference evidence="5 6" key="1">
    <citation type="submission" date="2019-09" db="EMBL/GenBank/DDBJ databases">
        <title>Chitinophaga ginsengihumi sp. nov., isolated from soil of ginseng rhizosphere.</title>
        <authorList>
            <person name="Lee J."/>
        </authorList>
    </citation>
    <scope>NUCLEOTIDE SEQUENCE [LARGE SCALE GENOMIC DNA]</scope>
    <source>
        <strain evidence="5 6">BN140078</strain>
    </source>
</reference>
<evidence type="ECO:0000256" key="2">
    <source>
        <dbReference type="ARBA" id="ARBA00023125"/>
    </source>
</evidence>
<dbReference type="InterPro" id="IPR009057">
    <property type="entry name" value="Homeodomain-like_sf"/>
</dbReference>
<dbReference type="SUPFAM" id="SSF46689">
    <property type="entry name" value="Homeodomain-like"/>
    <property type="match status" value="1"/>
</dbReference>
<dbReference type="SMART" id="SM00342">
    <property type="entry name" value="HTH_ARAC"/>
    <property type="match status" value="1"/>
</dbReference>
<dbReference type="InterPro" id="IPR003313">
    <property type="entry name" value="AraC-bd"/>
</dbReference>
<reference evidence="5 6" key="2">
    <citation type="submission" date="2019-09" db="EMBL/GenBank/DDBJ databases">
        <authorList>
            <person name="Jin C."/>
        </authorList>
    </citation>
    <scope>NUCLEOTIDE SEQUENCE [LARGE SCALE GENOMIC DNA]</scope>
    <source>
        <strain evidence="5 6">BN140078</strain>
    </source>
</reference>
<dbReference type="Proteomes" id="UP000324611">
    <property type="component" value="Unassembled WGS sequence"/>
</dbReference>
<accession>A0A5B2VPR8</accession>
<organism evidence="5 6">
    <name type="scientific">Chitinophaga agrisoli</name>
    <dbReference type="NCBI Taxonomy" id="2607653"/>
    <lineage>
        <taxon>Bacteria</taxon>
        <taxon>Pseudomonadati</taxon>
        <taxon>Bacteroidota</taxon>
        <taxon>Chitinophagia</taxon>
        <taxon>Chitinophagales</taxon>
        <taxon>Chitinophagaceae</taxon>
        <taxon>Chitinophaga</taxon>
    </lineage>
</organism>
<feature type="domain" description="HTH araC/xylS-type" evidence="4">
    <location>
        <begin position="202"/>
        <end position="304"/>
    </location>
</feature>
<comment type="caution">
    <text evidence="5">The sequence shown here is derived from an EMBL/GenBank/DDBJ whole genome shotgun (WGS) entry which is preliminary data.</text>
</comment>
<dbReference type="Pfam" id="PF12833">
    <property type="entry name" value="HTH_18"/>
    <property type="match status" value="1"/>
</dbReference>
<evidence type="ECO:0000313" key="6">
    <source>
        <dbReference type="Proteomes" id="UP000324611"/>
    </source>
</evidence>
<evidence type="ECO:0000259" key="4">
    <source>
        <dbReference type="PROSITE" id="PS01124"/>
    </source>
</evidence>
<name>A0A5B2VPR8_9BACT</name>
<evidence type="ECO:0000313" key="5">
    <source>
        <dbReference type="EMBL" id="KAA2240710.1"/>
    </source>
</evidence>
<dbReference type="RefSeq" id="WP_149841887.1">
    <property type="nucleotide sequence ID" value="NZ_VUOC01000004.1"/>
</dbReference>
<dbReference type="EMBL" id="VUOC01000004">
    <property type="protein sequence ID" value="KAA2240710.1"/>
    <property type="molecule type" value="Genomic_DNA"/>
</dbReference>
<gene>
    <name evidence="5" type="ORF">F0L74_31695</name>
</gene>
<keyword evidence="2" id="KW-0238">DNA-binding</keyword>
<dbReference type="Gene3D" id="1.10.10.60">
    <property type="entry name" value="Homeodomain-like"/>
    <property type="match status" value="1"/>
</dbReference>
<protein>
    <submittedName>
        <fullName evidence="5">AraC family transcriptional regulator</fullName>
    </submittedName>
</protein>
<dbReference type="GO" id="GO:0003700">
    <property type="term" value="F:DNA-binding transcription factor activity"/>
    <property type="evidence" value="ECO:0007669"/>
    <property type="project" value="InterPro"/>
</dbReference>
<proteinExistence type="predicted"/>
<dbReference type="PANTHER" id="PTHR43280:SF32">
    <property type="entry name" value="TRANSCRIPTIONAL REGULATORY PROTEIN"/>
    <property type="match status" value="1"/>
</dbReference>
<dbReference type="AlphaFoldDB" id="A0A5B2VPR8"/>
<evidence type="ECO:0000256" key="3">
    <source>
        <dbReference type="ARBA" id="ARBA00023163"/>
    </source>
</evidence>
<evidence type="ECO:0000256" key="1">
    <source>
        <dbReference type="ARBA" id="ARBA00023015"/>
    </source>
</evidence>
<keyword evidence="1" id="KW-0805">Transcription regulation</keyword>
<dbReference type="Pfam" id="PF02311">
    <property type="entry name" value="AraC_binding"/>
    <property type="match status" value="1"/>
</dbReference>
<keyword evidence="3" id="KW-0804">Transcription</keyword>
<dbReference type="PANTHER" id="PTHR43280">
    <property type="entry name" value="ARAC-FAMILY TRANSCRIPTIONAL REGULATOR"/>
    <property type="match status" value="1"/>
</dbReference>